<reference evidence="2" key="1">
    <citation type="journal article" date="2020" name="mSystems">
        <title>Genome- and Community-Level Interaction Insights into Carbon Utilization and Element Cycling Functions of Hydrothermarchaeota in Hydrothermal Sediment.</title>
        <authorList>
            <person name="Zhou Z."/>
            <person name="Liu Y."/>
            <person name="Xu W."/>
            <person name="Pan J."/>
            <person name="Luo Z.H."/>
            <person name="Li M."/>
        </authorList>
    </citation>
    <scope>NUCLEOTIDE SEQUENCE [LARGE SCALE GENOMIC DNA]</scope>
    <source>
        <strain evidence="2">SpSt-125</strain>
    </source>
</reference>
<feature type="transmembrane region" description="Helical" evidence="1">
    <location>
        <begin position="124"/>
        <end position="144"/>
    </location>
</feature>
<comment type="caution">
    <text evidence="2">The sequence shown here is derived from an EMBL/GenBank/DDBJ whole genome shotgun (WGS) entry which is preliminary data.</text>
</comment>
<gene>
    <name evidence="2" type="ORF">ENO26_04485</name>
</gene>
<protein>
    <submittedName>
        <fullName evidence="2">Uncharacterized protein</fullName>
    </submittedName>
</protein>
<feature type="transmembrane region" description="Helical" evidence="1">
    <location>
        <begin position="24"/>
        <end position="45"/>
    </location>
</feature>
<name>A0A7J2U3Q7_9CREN</name>
<dbReference type="AlphaFoldDB" id="A0A7J2U3Q7"/>
<feature type="transmembrane region" description="Helical" evidence="1">
    <location>
        <begin position="66"/>
        <end position="85"/>
    </location>
</feature>
<evidence type="ECO:0000313" key="2">
    <source>
        <dbReference type="EMBL" id="HEM66812.1"/>
    </source>
</evidence>
<dbReference type="EMBL" id="DSEU01000030">
    <property type="protein sequence ID" value="HEM66812.1"/>
    <property type="molecule type" value="Genomic_DNA"/>
</dbReference>
<feature type="transmembrane region" description="Helical" evidence="1">
    <location>
        <begin position="239"/>
        <end position="261"/>
    </location>
</feature>
<sequence length="272" mass="29787">MLNIAKAIVYREISWFKRFLPDYVVSWILPLAFSLGVVFLPATLSSPTAVIKNMSILFGVEMDLKTAYSIALILTGIINVVAMTVNDVMQTLFAEFRFMEVGSMILEATSLVKYIALNAILRPLLMTPLATVYMAPLLLYLNGIDGFTEFLIVEAILVLTSVVLGLYATIFAIPLTFHTSVSRPWTIANILAPAILAGTGIYIPVELVPLALRLIALTTPVPETCKVLYVIASKGFPQVLLTFGAVLVFFTTLYIAFSGLLSKSAEVRVRRG</sequence>
<keyword evidence="1" id="KW-1133">Transmembrane helix</keyword>
<accession>A0A7J2U3Q7</accession>
<keyword evidence="1" id="KW-0472">Membrane</keyword>
<proteinExistence type="predicted"/>
<feature type="transmembrane region" description="Helical" evidence="1">
    <location>
        <begin position="185"/>
        <end position="205"/>
    </location>
</feature>
<evidence type="ECO:0000256" key="1">
    <source>
        <dbReference type="SAM" id="Phobius"/>
    </source>
</evidence>
<feature type="transmembrane region" description="Helical" evidence="1">
    <location>
        <begin position="150"/>
        <end position="173"/>
    </location>
</feature>
<keyword evidence="1" id="KW-0812">Transmembrane</keyword>
<organism evidence="2">
    <name type="scientific">Ignisphaera aggregans</name>
    <dbReference type="NCBI Taxonomy" id="334771"/>
    <lineage>
        <taxon>Archaea</taxon>
        <taxon>Thermoproteota</taxon>
        <taxon>Thermoprotei</taxon>
        <taxon>Desulfurococcales</taxon>
        <taxon>Desulfurococcaceae</taxon>
        <taxon>Ignisphaera</taxon>
    </lineage>
</organism>